<keyword evidence="1" id="KW-0863">Zinc-finger</keyword>
<dbReference type="PROSITE" id="PS50158">
    <property type="entry name" value="ZF_CCHC"/>
    <property type="match status" value="1"/>
</dbReference>
<comment type="caution">
    <text evidence="3">The sequence shown here is derived from an EMBL/GenBank/DDBJ whole genome shotgun (WGS) entry which is preliminary data.</text>
</comment>
<dbReference type="GO" id="GO:0003676">
    <property type="term" value="F:nucleic acid binding"/>
    <property type="evidence" value="ECO:0007669"/>
    <property type="project" value="InterPro"/>
</dbReference>
<feature type="non-terminal residue" evidence="3">
    <location>
        <position position="159"/>
    </location>
</feature>
<dbReference type="EMBL" id="PGOL01008056">
    <property type="protein sequence ID" value="PKI32089.1"/>
    <property type="molecule type" value="Genomic_DNA"/>
</dbReference>
<dbReference type="InterPro" id="IPR036875">
    <property type="entry name" value="Znf_CCHC_sf"/>
</dbReference>
<proteinExistence type="predicted"/>
<evidence type="ECO:0000259" key="2">
    <source>
        <dbReference type="PROSITE" id="PS50158"/>
    </source>
</evidence>
<dbReference type="PANTHER" id="PTHR34222">
    <property type="entry name" value="GAG_PRE-INTEGRS DOMAIN-CONTAINING PROTEIN"/>
    <property type="match status" value="1"/>
</dbReference>
<keyword evidence="4" id="KW-1185">Reference proteome</keyword>
<name>A0A2I0HK39_PUNGR</name>
<dbReference type="SUPFAM" id="SSF57756">
    <property type="entry name" value="Retrovirus zinc finger-like domains"/>
    <property type="match status" value="1"/>
</dbReference>
<dbReference type="Proteomes" id="UP000233551">
    <property type="component" value="Unassembled WGS sequence"/>
</dbReference>
<evidence type="ECO:0000313" key="3">
    <source>
        <dbReference type="EMBL" id="PKI32089.1"/>
    </source>
</evidence>
<evidence type="ECO:0000256" key="1">
    <source>
        <dbReference type="PROSITE-ProRule" id="PRU00047"/>
    </source>
</evidence>
<feature type="domain" description="CCHC-type" evidence="2">
    <location>
        <begin position="132"/>
        <end position="145"/>
    </location>
</feature>
<reference evidence="3 4" key="1">
    <citation type="submission" date="2017-11" db="EMBL/GenBank/DDBJ databases">
        <title>De-novo sequencing of pomegranate (Punica granatum L.) genome.</title>
        <authorList>
            <person name="Akparov Z."/>
            <person name="Amiraslanov A."/>
            <person name="Hajiyeva S."/>
            <person name="Abbasov M."/>
            <person name="Kaur K."/>
            <person name="Hamwieh A."/>
            <person name="Solovyev V."/>
            <person name="Salamov A."/>
            <person name="Braich B."/>
            <person name="Kosarev P."/>
            <person name="Mahmoud A."/>
            <person name="Hajiyev E."/>
            <person name="Babayeva S."/>
            <person name="Izzatullayeva V."/>
            <person name="Mammadov A."/>
            <person name="Mammadov A."/>
            <person name="Sharifova S."/>
            <person name="Ojaghi J."/>
            <person name="Eynullazada K."/>
            <person name="Bayramov B."/>
            <person name="Abdulazimova A."/>
            <person name="Shahmuradov I."/>
        </authorList>
    </citation>
    <scope>NUCLEOTIDE SEQUENCE [LARGE SCALE GENOMIC DNA]</scope>
    <source>
        <strain evidence="4">cv. AG2017</strain>
        <tissue evidence="3">Leaf</tissue>
    </source>
</reference>
<organism evidence="3 4">
    <name type="scientific">Punica granatum</name>
    <name type="common">Pomegranate</name>
    <dbReference type="NCBI Taxonomy" id="22663"/>
    <lineage>
        <taxon>Eukaryota</taxon>
        <taxon>Viridiplantae</taxon>
        <taxon>Streptophyta</taxon>
        <taxon>Embryophyta</taxon>
        <taxon>Tracheophyta</taxon>
        <taxon>Spermatophyta</taxon>
        <taxon>Magnoliopsida</taxon>
        <taxon>eudicotyledons</taxon>
        <taxon>Gunneridae</taxon>
        <taxon>Pentapetalae</taxon>
        <taxon>rosids</taxon>
        <taxon>malvids</taxon>
        <taxon>Myrtales</taxon>
        <taxon>Lythraceae</taxon>
        <taxon>Punica</taxon>
    </lineage>
</organism>
<gene>
    <name evidence="3" type="ORF">CRG98_047520</name>
</gene>
<dbReference type="GO" id="GO:0008270">
    <property type="term" value="F:zinc ion binding"/>
    <property type="evidence" value="ECO:0007669"/>
    <property type="project" value="UniProtKB-KW"/>
</dbReference>
<keyword evidence="1" id="KW-0479">Metal-binding</keyword>
<accession>A0A2I0HK39</accession>
<protein>
    <recommendedName>
        <fullName evidence="2">CCHC-type domain-containing protein</fullName>
    </recommendedName>
</protein>
<dbReference type="AlphaFoldDB" id="A0A2I0HK39"/>
<dbReference type="PANTHER" id="PTHR34222:SF33">
    <property type="entry name" value="RETROTRANSPOSON GAG DOMAIN-CONTAINING PROTEIN"/>
    <property type="match status" value="1"/>
</dbReference>
<dbReference type="Gene3D" id="4.10.60.10">
    <property type="entry name" value="Zinc finger, CCHC-type"/>
    <property type="match status" value="1"/>
</dbReference>
<keyword evidence="1" id="KW-0862">Zinc</keyword>
<evidence type="ECO:0000313" key="4">
    <source>
        <dbReference type="Proteomes" id="UP000233551"/>
    </source>
</evidence>
<sequence length="159" mass="17506">MSVTKYYSRLKTLWDELDNYLEIPACTCSATKLYTAQREREKTHQFLMGLGSDFATVRSNVLSHEPPHSLNKVYALILYEERQNIVTQSHETAAPDGAVFLSRLIGKQGSGGGQTYSGQGGERGSGVTSKTCFHCGRVGHIKSSCWLLHGLPANLESKP</sequence>
<dbReference type="InterPro" id="IPR001878">
    <property type="entry name" value="Znf_CCHC"/>
</dbReference>